<keyword evidence="3" id="KW-1185">Reference proteome</keyword>
<dbReference type="Pfam" id="PF01883">
    <property type="entry name" value="FeS_assembly_P"/>
    <property type="match status" value="1"/>
</dbReference>
<dbReference type="PANTHER" id="PTHR42831">
    <property type="entry name" value="FE-S PROTEIN MATURATION AUXILIARY FACTOR YITW"/>
    <property type="match status" value="1"/>
</dbReference>
<accession>A0ABZ0D243</accession>
<dbReference type="InterPro" id="IPR034904">
    <property type="entry name" value="FSCA_dom_sf"/>
</dbReference>
<evidence type="ECO:0000259" key="1">
    <source>
        <dbReference type="Pfam" id="PF01883"/>
    </source>
</evidence>
<organism evidence="2 3">
    <name type="scientific">Piscinibacter gummiphilus</name>
    <dbReference type="NCBI Taxonomy" id="946333"/>
    <lineage>
        <taxon>Bacteria</taxon>
        <taxon>Pseudomonadati</taxon>
        <taxon>Pseudomonadota</taxon>
        <taxon>Betaproteobacteria</taxon>
        <taxon>Burkholderiales</taxon>
        <taxon>Sphaerotilaceae</taxon>
        <taxon>Piscinibacter</taxon>
    </lineage>
</organism>
<evidence type="ECO:0000313" key="3">
    <source>
        <dbReference type="Proteomes" id="UP001303946"/>
    </source>
</evidence>
<dbReference type="Proteomes" id="UP001303946">
    <property type="component" value="Chromosome"/>
</dbReference>
<dbReference type="Gene3D" id="3.30.300.130">
    <property type="entry name" value="Fe-S cluster assembly (FSCA)"/>
    <property type="match status" value="1"/>
</dbReference>
<evidence type="ECO:0000313" key="2">
    <source>
        <dbReference type="EMBL" id="WOB10836.1"/>
    </source>
</evidence>
<sequence length="111" mass="12323">MSVQPSFTYDGPPEWLAPVDNALRRVVDPEVAMTIVDVGLVYSVHVEPGRWHVVMTMTSAACPVTDLILDEAEEELSRVAPSGTAIDLELVWEPPWTPERMSARAKAFMGW</sequence>
<dbReference type="SUPFAM" id="SSF117916">
    <property type="entry name" value="Fe-S cluster assembly (FSCA) domain-like"/>
    <property type="match status" value="1"/>
</dbReference>
<dbReference type="PANTHER" id="PTHR42831:SF1">
    <property type="entry name" value="FE-S PROTEIN MATURATION AUXILIARY FACTOR YITW"/>
    <property type="match status" value="1"/>
</dbReference>
<feature type="domain" description="MIP18 family-like" evidence="1">
    <location>
        <begin position="19"/>
        <end position="81"/>
    </location>
</feature>
<gene>
    <name evidence="2" type="ORF">RXV79_12460</name>
</gene>
<dbReference type="InterPro" id="IPR002744">
    <property type="entry name" value="MIP18-like"/>
</dbReference>
<reference evidence="2 3" key="1">
    <citation type="submission" date="2023-10" db="EMBL/GenBank/DDBJ databases">
        <title>Bacteria for the degradation of biodegradable plastic PBAT(Polybutylene adipate terephthalate).</title>
        <authorList>
            <person name="Weon H.-Y."/>
            <person name="Yeon J."/>
        </authorList>
    </citation>
    <scope>NUCLEOTIDE SEQUENCE [LARGE SCALE GENOMIC DNA]</scope>
    <source>
        <strain evidence="2 3">SBD 7-3</strain>
    </source>
</reference>
<protein>
    <submittedName>
        <fullName evidence="2">Metal-sulfur cluster assembly factor</fullName>
    </submittedName>
</protein>
<dbReference type="RefSeq" id="WP_316703740.1">
    <property type="nucleotide sequence ID" value="NZ_CP136336.1"/>
</dbReference>
<proteinExistence type="predicted"/>
<dbReference type="EMBL" id="CP136336">
    <property type="protein sequence ID" value="WOB10836.1"/>
    <property type="molecule type" value="Genomic_DNA"/>
</dbReference>
<name>A0ABZ0D243_9BURK</name>
<dbReference type="InterPro" id="IPR052339">
    <property type="entry name" value="Fe-S_Maturation_MIP18"/>
</dbReference>